<accession>A0A5M8PFY2</accession>
<dbReference type="PROSITE" id="PS50088">
    <property type="entry name" value="ANK_REPEAT"/>
    <property type="match status" value="3"/>
</dbReference>
<dbReference type="Proteomes" id="UP000324767">
    <property type="component" value="Unassembled WGS sequence"/>
</dbReference>
<comment type="caution">
    <text evidence="4">The sequence shown here is derived from an EMBL/GenBank/DDBJ whole genome shotgun (WGS) entry which is preliminary data.</text>
</comment>
<feature type="repeat" description="ANK" evidence="3">
    <location>
        <begin position="477"/>
        <end position="509"/>
    </location>
</feature>
<dbReference type="OrthoDB" id="341259at2759"/>
<dbReference type="PANTHER" id="PTHR24198">
    <property type="entry name" value="ANKYRIN REPEAT AND PROTEIN KINASE DOMAIN-CONTAINING PROTEIN"/>
    <property type="match status" value="1"/>
</dbReference>
<evidence type="ECO:0000313" key="5">
    <source>
        <dbReference type="Proteomes" id="UP000324767"/>
    </source>
</evidence>
<sequence length="735" mass="81413">MDPLSLTASIIAIIGVGTQTAKMLGKLSTAKNARPLAMALHNEVSDLQLNVLNVQELFQRSEKYSSQEARGPAIPGITASVSACLTKINQLALELEELLRPLLTTTSVPGSTSAKILSYWIRKETRLNRLKQDLRNARIELNTVTGTLNLNTSMRIESMTYDLRRELREHIQDYNAARMCFVDSLVSEEVTEQHIDENRSSSELAVAVKPYLNEDLQVFSKEPRDHIISITVTPISSQGVHGHCRCRCHQRNTIRSPKAFDRVAGVLFAGYSSIACLAPQCNINSCRNYCPMTSKDFASVKYFFPSWFLSWAVSLRIRNFEWGFDYAFRLMHCVSYSSPIFLSAYRGDATSMKMLLKAKMGSPFDVTAGERQKTLLTIAASRGHGDICTILVHAGADPLGVDDTDRSAVDIAWKAALSGNKLAQGLEILLAQSSSHDYAEKFNLSLLHRTLLGLARIDIKTLVDSASISEIEDKDEDGQTPLHWAALRGDYQALSLLIDAGANVNACNKYGASILTAAIMSGDSRCLQKIMETPNCDINYVQVDGYTPLHLCCRHNINIQVIEYLVCSGAHITARTKLGHTPLMIATFNLRSAVCNYLVANMEVGDLDIQGNDGGCALHHAVMTGDYQTVRLLLKFGANCGLKTHFGETLLHFAAQRSGDQEIIRTLEPFELEGIDPDDKNRHGHTALHIAASRHSCDIHWLEMFRVLIQKVSIRCMAQDLKSGAFEDAVEYQLL</sequence>
<protein>
    <submittedName>
        <fullName evidence="4">Uncharacterized protein</fullName>
    </submittedName>
</protein>
<name>A0A5M8PFY2_9LECA</name>
<reference evidence="4 5" key="1">
    <citation type="submission" date="2019-09" db="EMBL/GenBank/DDBJ databases">
        <title>The hologenome of the rock-dwelling lichen Lasallia pustulata.</title>
        <authorList>
            <person name="Greshake Tzovaras B."/>
            <person name="Segers F."/>
            <person name="Bicker A."/>
            <person name="Dal Grande F."/>
            <person name="Otte J."/>
            <person name="Hankeln T."/>
            <person name="Schmitt I."/>
            <person name="Ebersberger I."/>
        </authorList>
    </citation>
    <scope>NUCLEOTIDE SEQUENCE [LARGE SCALE GENOMIC DNA]</scope>
    <source>
        <strain evidence="4">A1-1</strain>
    </source>
</reference>
<dbReference type="EMBL" id="VXIT01000015">
    <property type="protein sequence ID" value="KAA6408003.1"/>
    <property type="molecule type" value="Genomic_DNA"/>
</dbReference>
<dbReference type="InterPro" id="IPR002110">
    <property type="entry name" value="Ankyrin_rpt"/>
</dbReference>
<dbReference type="SUPFAM" id="SSF48403">
    <property type="entry name" value="Ankyrin repeat"/>
    <property type="match status" value="1"/>
</dbReference>
<dbReference type="PROSITE" id="PS50297">
    <property type="entry name" value="ANK_REP_REGION"/>
    <property type="match status" value="3"/>
</dbReference>
<evidence type="ECO:0000256" key="3">
    <source>
        <dbReference type="PROSITE-ProRule" id="PRU00023"/>
    </source>
</evidence>
<dbReference type="SMART" id="SM00248">
    <property type="entry name" value="ANK"/>
    <property type="match status" value="9"/>
</dbReference>
<dbReference type="InterPro" id="IPR036770">
    <property type="entry name" value="Ankyrin_rpt-contain_sf"/>
</dbReference>
<dbReference type="Gene3D" id="1.25.40.20">
    <property type="entry name" value="Ankyrin repeat-containing domain"/>
    <property type="match status" value="3"/>
</dbReference>
<evidence type="ECO:0000313" key="4">
    <source>
        <dbReference type="EMBL" id="KAA6408003.1"/>
    </source>
</evidence>
<proteinExistence type="predicted"/>
<dbReference type="PRINTS" id="PR01415">
    <property type="entry name" value="ANKYRIN"/>
</dbReference>
<dbReference type="PANTHER" id="PTHR24198:SF193">
    <property type="match status" value="1"/>
</dbReference>
<feature type="repeat" description="ANK" evidence="3">
    <location>
        <begin position="613"/>
        <end position="645"/>
    </location>
</feature>
<dbReference type="Pfam" id="PF00023">
    <property type="entry name" value="Ank"/>
    <property type="match status" value="2"/>
</dbReference>
<feature type="repeat" description="ANK" evidence="3">
    <location>
        <begin position="544"/>
        <end position="577"/>
    </location>
</feature>
<dbReference type="AlphaFoldDB" id="A0A5M8PFY2"/>
<keyword evidence="1" id="KW-0677">Repeat</keyword>
<dbReference type="Pfam" id="PF12796">
    <property type="entry name" value="Ank_2"/>
    <property type="match status" value="2"/>
</dbReference>
<evidence type="ECO:0000256" key="2">
    <source>
        <dbReference type="ARBA" id="ARBA00023043"/>
    </source>
</evidence>
<evidence type="ECO:0000256" key="1">
    <source>
        <dbReference type="ARBA" id="ARBA00022737"/>
    </source>
</evidence>
<keyword evidence="2 3" id="KW-0040">ANK repeat</keyword>
<gene>
    <name evidence="4" type="ORF">FRX48_08354</name>
</gene>
<organism evidence="4 5">
    <name type="scientific">Lasallia pustulata</name>
    <dbReference type="NCBI Taxonomy" id="136370"/>
    <lineage>
        <taxon>Eukaryota</taxon>
        <taxon>Fungi</taxon>
        <taxon>Dikarya</taxon>
        <taxon>Ascomycota</taxon>
        <taxon>Pezizomycotina</taxon>
        <taxon>Lecanoromycetes</taxon>
        <taxon>OSLEUM clade</taxon>
        <taxon>Umbilicariomycetidae</taxon>
        <taxon>Umbilicariales</taxon>
        <taxon>Umbilicariaceae</taxon>
        <taxon>Lasallia</taxon>
    </lineage>
</organism>